<organism evidence="3 4">
    <name type="scientific">Coilia grayii</name>
    <name type="common">Gray's grenadier anchovy</name>
    <dbReference type="NCBI Taxonomy" id="363190"/>
    <lineage>
        <taxon>Eukaryota</taxon>
        <taxon>Metazoa</taxon>
        <taxon>Chordata</taxon>
        <taxon>Craniata</taxon>
        <taxon>Vertebrata</taxon>
        <taxon>Euteleostomi</taxon>
        <taxon>Actinopterygii</taxon>
        <taxon>Neopterygii</taxon>
        <taxon>Teleostei</taxon>
        <taxon>Clupei</taxon>
        <taxon>Clupeiformes</taxon>
        <taxon>Clupeoidei</taxon>
        <taxon>Engraulidae</taxon>
        <taxon>Coilinae</taxon>
        <taxon>Coilia</taxon>
    </lineage>
</organism>
<accession>A0ABD1IP27</accession>
<name>A0ABD1IP27_9TELE</name>
<feature type="region of interest" description="Disordered" evidence="1">
    <location>
        <begin position="82"/>
        <end position="101"/>
    </location>
</feature>
<evidence type="ECO:0000259" key="2">
    <source>
        <dbReference type="Pfam" id="PF04589"/>
    </source>
</evidence>
<feature type="compositionally biased region" description="Low complexity" evidence="1">
    <location>
        <begin position="90"/>
        <end position="101"/>
    </location>
</feature>
<keyword evidence="4" id="KW-1185">Reference proteome</keyword>
<dbReference type="AlphaFoldDB" id="A0ABD1IP27"/>
<feature type="domain" description="RFX1 transcription activation region" evidence="2">
    <location>
        <begin position="2"/>
        <end position="131"/>
    </location>
</feature>
<evidence type="ECO:0000256" key="1">
    <source>
        <dbReference type="SAM" id="MobiDB-lite"/>
    </source>
</evidence>
<evidence type="ECO:0000313" key="4">
    <source>
        <dbReference type="Proteomes" id="UP001591681"/>
    </source>
</evidence>
<sequence>MQKTSVLQTTAQAAKTEQGTQLTVTSLQPVHIAQELQQVPVQHVYTNQVQYVEAGDPCYTLAPCDRSGSFTYSETPLYTQPSAGSSYYEATPTSSSPTTPATPLTVAVTTGSAGSVSMFVAGAGQIVANPVVTSGSGGGATVAVATGTAGAANGTGKAGPLTGGRGL</sequence>
<dbReference type="EMBL" id="JBHFQA010000085">
    <property type="protein sequence ID" value="KAL2076748.1"/>
    <property type="molecule type" value="Genomic_DNA"/>
</dbReference>
<gene>
    <name evidence="3" type="ORF">ACEWY4_027656</name>
</gene>
<comment type="caution">
    <text evidence="3">The sequence shown here is derived from an EMBL/GenBank/DDBJ whole genome shotgun (WGS) entry which is preliminary data.</text>
</comment>
<dbReference type="Pfam" id="PF04589">
    <property type="entry name" value="RFX1_trans_act"/>
    <property type="match status" value="1"/>
</dbReference>
<evidence type="ECO:0000313" key="3">
    <source>
        <dbReference type="EMBL" id="KAL2076748.1"/>
    </source>
</evidence>
<proteinExistence type="predicted"/>
<protein>
    <recommendedName>
        <fullName evidence="2">RFX1 transcription activation region domain-containing protein</fullName>
    </recommendedName>
</protein>
<dbReference type="Proteomes" id="UP001591681">
    <property type="component" value="Unassembled WGS sequence"/>
</dbReference>
<reference evidence="3 4" key="1">
    <citation type="submission" date="2024-09" db="EMBL/GenBank/DDBJ databases">
        <title>A chromosome-level genome assembly of Gray's grenadier anchovy, Coilia grayii.</title>
        <authorList>
            <person name="Fu Z."/>
        </authorList>
    </citation>
    <scope>NUCLEOTIDE SEQUENCE [LARGE SCALE GENOMIC DNA]</scope>
    <source>
        <strain evidence="3">G4</strain>
        <tissue evidence="3">Muscle</tissue>
    </source>
</reference>
<dbReference type="InterPro" id="IPR007668">
    <property type="entry name" value="RFX1_trans_act"/>
</dbReference>